<dbReference type="OrthoDB" id="9761705at2"/>
<dbReference type="Proteomes" id="UP000440224">
    <property type="component" value="Unassembled WGS sequence"/>
</dbReference>
<dbReference type="PROSITE" id="PS00676">
    <property type="entry name" value="SIGMA54_INTERACT_2"/>
    <property type="match status" value="1"/>
</dbReference>
<dbReference type="InterPro" id="IPR025944">
    <property type="entry name" value="Sigma_54_int_dom_CS"/>
</dbReference>
<keyword evidence="1" id="KW-0547">Nucleotide-binding</keyword>
<dbReference type="InterPro" id="IPR027417">
    <property type="entry name" value="P-loop_NTPase"/>
</dbReference>
<dbReference type="InterPro" id="IPR025943">
    <property type="entry name" value="Sigma_54_int_dom_ATP-bd_2"/>
</dbReference>
<feature type="compositionally biased region" description="Pro residues" evidence="6">
    <location>
        <begin position="431"/>
        <end position="453"/>
    </location>
</feature>
<evidence type="ECO:0000256" key="6">
    <source>
        <dbReference type="SAM" id="MobiDB-lite"/>
    </source>
</evidence>
<gene>
    <name evidence="8" type="ORF">GF068_40040</name>
</gene>
<dbReference type="PANTHER" id="PTHR32071">
    <property type="entry name" value="TRANSCRIPTIONAL REGULATORY PROTEIN"/>
    <property type="match status" value="1"/>
</dbReference>
<dbReference type="GO" id="GO:0005524">
    <property type="term" value="F:ATP binding"/>
    <property type="evidence" value="ECO:0007669"/>
    <property type="project" value="UniProtKB-KW"/>
</dbReference>
<dbReference type="Gene3D" id="1.10.8.60">
    <property type="match status" value="1"/>
</dbReference>
<dbReference type="InterPro" id="IPR003593">
    <property type="entry name" value="AAA+_ATPase"/>
</dbReference>
<evidence type="ECO:0000313" key="9">
    <source>
        <dbReference type="Proteomes" id="UP000440224"/>
    </source>
</evidence>
<dbReference type="GO" id="GO:0006355">
    <property type="term" value="P:regulation of DNA-templated transcription"/>
    <property type="evidence" value="ECO:0007669"/>
    <property type="project" value="InterPro"/>
</dbReference>
<dbReference type="PROSITE" id="PS00688">
    <property type="entry name" value="SIGMA54_INTERACT_3"/>
    <property type="match status" value="1"/>
</dbReference>
<organism evidence="8 9">
    <name type="scientific">Polyangium spumosum</name>
    <dbReference type="NCBI Taxonomy" id="889282"/>
    <lineage>
        <taxon>Bacteria</taxon>
        <taxon>Pseudomonadati</taxon>
        <taxon>Myxococcota</taxon>
        <taxon>Polyangia</taxon>
        <taxon>Polyangiales</taxon>
        <taxon>Polyangiaceae</taxon>
        <taxon>Polyangium</taxon>
    </lineage>
</organism>
<dbReference type="InterPro" id="IPR025662">
    <property type="entry name" value="Sigma_54_int_dom_ATP-bd_1"/>
</dbReference>
<dbReference type="Pfam" id="PF00158">
    <property type="entry name" value="Sigma54_activat"/>
    <property type="match status" value="1"/>
</dbReference>
<dbReference type="PROSITE" id="PS00675">
    <property type="entry name" value="SIGMA54_INTERACT_1"/>
    <property type="match status" value="1"/>
</dbReference>
<accession>A0A6N7Q169</accession>
<dbReference type="SMART" id="SM00382">
    <property type="entry name" value="AAA"/>
    <property type="match status" value="1"/>
</dbReference>
<dbReference type="SUPFAM" id="SSF52540">
    <property type="entry name" value="P-loop containing nucleoside triphosphate hydrolases"/>
    <property type="match status" value="1"/>
</dbReference>
<dbReference type="Pfam" id="PF25601">
    <property type="entry name" value="AAA_lid_14"/>
    <property type="match status" value="1"/>
</dbReference>
<dbReference type="CDD" id="cd00009">
    <property type="entry name" value="AAA"/>
    <property type="match status" value="1"/>
</dbReference>
<dbReference type="FunFam" id="3.40.50.300:FF:000006">
    <property type="entry name" value="DNA-binding transcriptional regulator NtrC"/>
    <property type="match status" value="1"/>
</dbReference>
<name>A0A6N7Q169_9BACT</name>
<dbReference type="PROSITE" id="PS50045">
    <property type="entry name" value="SIGMA54_INTERACT_4"/>
    <property type="match status" value="1"/>
</dbReference>
<evidence type="ECO:0000313" key="8">
    <source>
        <dbReference type="EMBL" id="MRG98058.1"/>
    </source>
</evidence>
<sequence>MPTGRRTGFTRTTLVGRGTATTSGDDAPTLALTVLYHPVLDRVGDRVLVDGAPGRPFALSRTLPAFAPPDALGDGEPLGDEHLSRKPILLSAASDGSVRIDIGDSSTTVSVRGQRVVGSTMLSAKELARGVVIELGHRVVLLAHHVGTPGGVLDGGVGDESRELVGASDGLRRVLWDIQSIADLDLPVLLRGETGSGKELVARAVHRASPRRDKPFVAVNLGAIAPSLAVSELFGAEKGAYTGSIRRQVGYFEQAHGGTLFLDEIGEAPVELQVALLRTLETGEIQTVGSTQLRKTDVRVVAATDADLEGKVASGSFRAPLLNRLAAYEIWIPPLRERRDDIGRLLVRFLREDLAEIGELQRLAAPTGGAKPWVPASLVARLVDYDWPGNVRQLRNVIRQIVVGNRGRNRADMTPAVERLLVKQPPREPENPQPIPQAPPDPPKAPAPDPPPAAIKAPSDEGPSRSRSASRRKPADVTEAELREALRSCRWDFAATAEKLGISRAAIYMIIERLPGFRTAGDLTEQEIVQCHRELGGDLARMAERLEVSERALLRRVRELGLVTSGVSGR</sequence>
<dbReference type="AlphaFoldDB" id="A0A6N7Q169"/>
<comment type="caution">
    <text evidence="8">The sequence shown here is derived from an EMBL/GenBank/DDBJ whole genome shotgun (WGS) entry which is preliminary data.</text>
</comment>
<keyword evidence="4" id="KW-0238">DNA-binding</keyword>
<dbReference type="GO" id="GO:0003677">
    <property type="term" value="F:DNA binding"/>
    <property type="evidence" value="ECO:0007669"/>
    <property type="project" value="UniProtKB-KW"/>
</dbReference>
<evidence type="ECO:0000256" key="4">
    <source>
        <dbReference type="ARBA" id="ARBA00023125"/>
    </source>
</evidence>
<evidence type="ECO:0000256" key="1">
    <source>
        <dbReference type="ARBA" id="ARBA00022741"/>
    </source>
</evidence>
<dbReference type="InterPro" id="IPR058031">
    <property type="entry name" value="AAA_lid_NorR"/>
</dbReference>
<dbReference type="InterPro" id="IPR002078">
    <property type="entry name" value="Sigma_54_int"/>
</dbReference>
<evidence type="ECO:0000259" key="7">
    <source>
        <dbReference type="PROSITE" id="PS50045"/>
    </source>
</evidence>
<protein>
    <submittedName>
        <fullName evidence="8">AAA domain-containing protein</fullName>
    </submittedName>
</protein>
<evidence type="ECO:0000256" key="3">
    <source>
        <dbReference type="ARBA" id="ARBA00023015"/>
    </source>
</evidence>
<dbReference type="Gene3D" id="3.40.50.300">
    <property type="entry name" value="P-loop containing nucleotide triphosphate hydrolases"/>
    <property type="match status" value="1"/>
</dbReference>
<reference evidence="8 9" key="1">
    <citation type="submission" date="2019-10" db="EMBL/GenBank/DDBJ databases">
        <title>A soil myxobacterium in the family Polyangiaceae.</title>
        <authorList>
            <person name="Li Y."/>
            <person name="Wang J."/>
        </authorList>
    </citation>
    <scope>NUCLEOTIDE SEQUENCE [LARGE SCALE GENOMIC DNA]</scope>
    <source>
        <strain evidence="8 9">DSM 14734</strain>
    </source>
</reference>
<feature type="region of interest" description="Disordered" evidence="6">
    <location>
        <begin position="422"/>
        <end position="478"/>
    </location>
</feature>
<evidence type="ECO:0000256" key="2">
    <source>
        <dbReference type="ARBA" id="ARBA00022840"/>
    </source>
</evidence>
<keyword evidence="5" id="KW-0804">Transcription</keyword>
<proteinExistence type="predicted"/>
<keyword evidence="9" id="KW-1185">Reference proteome</keyword>
<keyword evidence="2" id="KW-0067">ATP-binding</keyword>
<dbReference type="EMBL" id="WJIE01000024">
    <property type="protein sequence ID" value="MRG98058.1"/>
    <property type="molecule type" value="Genomic_DNA"/>
</dbReference>
<keyword evidence="3" id="KW-0805">Transcription regulation</keyword>
<dbReference type="PANTHER" id="PTHR32071:SF57">
    <property type="entry name" value="C4-DICARBOXYLATE TRANSPORT TRANSCRIPTIONAL REGULATORY PROTEIN DCTD"/>
    <property type="match status" value="1"/>
</dbReference>
<evidence type="ECO:0000256" key="5">
    <source>
        <dbReference type="ARBA" id="ARBA00023163"/>
    </source>
</evidence>
<feature type="domain" description="Sigma-54 factor interaction" evidence="7">
    <location>
        <begin position="164"/>
        <end position="403"/>
    </location>
</feature>